<keyword evidence="3" id="KW-1185">Reference proteome</keyword>
<proteinExistence type="predicted"/>
<dbReference type="InterPro" id="IPR045443">
    <property type="entry name" value="DUF6504"/>
</dbReference>
<dbReference type="Proteomes" id="UP001219037">
    <property type="component" value="Chromosome"/>
</dbReference>
<gene>
    <name evidence="2" type="ORF">P8192_07250</name>
</gene>
<evidence type="ECO:0000259" key="1">
    <source>
        <dbReference type="Pfam" id="PF20114"/>
    </source>
</evidence>
<protein>
    <submittedName>
        <fullName evidence="2">DUF6504 family protein</fullName>
    </submittedName>
</protein>
<name>A0ABY8H293_9MICC</name>
<evidence type="ECO:0000313" key="3">
    <source>
        <dbReference type="Proteomes" id="UP001219037"/>
    </source>
</evidence>
<reference evidence="2 3" key="1">
    <citation type="submission" date="2023-04" db="EMBL/GenBank/DDBJ databases">
        <title>Funneling lignin-derived compounds into biodiesel using alkali-halophilic Citricoccus sp. P2.</title>
        <authorList>
            <person name="Luo C.-B."/>
        </authorList>
    </citation>
    <scope>NUCLEOTIDE SEQUENCE [LARGE SCALE GENOMIC DNA]</scope>
    <source>
        <strain evidence="2 3">P2</strain>
    </source>
</reference>
<organism evidence="2 3">
    <name type="scientific">Citricoccus muralis</name>
    <dbReference type="NCBI Taxonomy" id="169134"/>
    <lineage>
        <taxon>Bacteria</taxon>
        <taxon>Bacillati</taxon>
        <taxon>Actinomycetota</taxon>
        <taxon>Actinomycetes</taxon>
        <taxon>Micrococcales</taxon>
        <taxon>Micrococcaceae</taxon>
        <taxon>Citricoccus</taxon>
    </lineage>
</organism>
<evidence type="ECO:0000313" key="2">
    <source>
        <dbReference type="EMBL" id="WFP15234.1"/>
    </source>
</evidence>
<sequence length="109" mass="12564">MGMFTQSVAVSCTTTGMPLHVEVQGRSYTVAAPPRRWYERRRWWAEEYRAERGRGAGLVDHEVWRLQVRLSRARTAPLLTIDVAHHLDSGRWRLIRVHDAGALTLRETA</sequence>
<dbReference type="EMBL" id="CP121252">
    <property type="protein sequence ID" value="WFP15234.1"/>
    <property type="molecule type" value="Genomic_DNA"/>
</dbReference>
<accession>A0ABY8H293</accession>
<dbReference type="RefSeq" id="WP_270105345.1">
    <property type="nucleotide sequence ID" value="NZ_CP121252.1"/>
</dbReference>
<feature type="domain" description="DUF6504" evidence="1">
    <location>
        <begin position="10"/>
        <end position="99"/>
    </location>
</feature>
<dbReference type="Pfam" id="PF20114">
    <property type="entry name" value="DUF6504"/>
    <property type="match status" value="1"/>
</dbReference>